<comment type="caution">
    <text evidence="1">The sequence shown here is derived from an EMBL/GenBank/DDBJ whole genome shotgun (WGS) entry which is preliminary data.</text>
</comment>
<protein>
    <submittedName>
        <fullName evidence="1">Uncharacterized protein</fullName>
    </submittedName>
</protein>
<dbReference type="Pfam" id="PF20115">
    <property type="entry name" value="DUF6505"/>
    <property type="match status" value="1"/>
</dbReference>
<accession>A0A848EI61</accession>
<evidence type="ECO:0000313" key="1">
    <source>
        <dbReference type="EMBL" id="NMJ43110.1"/>
    </source>
</evidence>
<sequence>MTRLLRTLRLDPSDAVVFPLAAAPGEWAVPGGFCYWDDNLESLTGKRRQAFRAGFLGLGSFGWSTLVEVAEADPAQRAAAVAALAAHLRAAYGAPDEAAARAAAEEEIAFAESLCGHPPGTIVALARSAEGGEVRERFRTLHERPRAAREYESMPVFAAISVEGEEEPVQHPDLAAMARTRR</sequence>
<proteinExistence type="predicted"/>
<evidence type="ECO:0000313" key="2">
    <source>
        <dbReference type="Proteomes" id="UP000548582"/>
    </source>
</evidence>
<dbReference type="EMBL" id="JABBKX010000006">
    <property type="protein sequence ID" value="NMJ43110.1"/>
    <property type="molecule type" value="Genomic_DNA"/>
</dbReference>
<gene>
    <name evidence="1" type="ORF">GWK16_17810</name>
</gene>
<dbReference type="InterPro" id="IPR045442">
    <property type="entry name" value="DUF6505"/>
</dbReference>
<reference evidence="1 2" key="1">
    <citation type="submission" date="2020-03" db="EMBL/GenBank/DDBJ databases">
        <authorList>
            <person name="Sun Q."/>
        </authorList>
    </citation>
    <scope>NUCLEOTIDE SEQUENCE [LARGE SCALE GENOMIC DNA]</scope>
    <source>
        <strain evidence="1 2">JC162</strain>
    </source>
</reference>
<dbReference type="Proteomes" id="UP000548582">
    <property type="component" value="Unassembled WGS sequence"/>
</dbReference>
<name>A0A848EI61_9PROT</name>
<organism evidence="1 2">
    <name type="scientific">Neoroseomonas marina</name>
    <dbReference type="NCBI Taxonomy" id="1232220"/>
    <lineage>
        <taxon>Bacteria</taxon>
        <taxon>Pseudomonadati</taxon>
        <taxon>Pseudomonadota</taxon>
        <taxon>Alphaproteobacteria</taxon>
        <taxon>Acetobacterales</taxon>
        <taxon>Acetobacteraceae</taxon>
        <taxon>Neoroseomonas</taxon>
    </lineage>
</organism>
<keyword evidence="2" id="KW-1185">Reference proteome</keyword>
<dbReference type="RefSeq" id="WP_170055324.1">
    <property type="nucleotide sequence ID" value="NZ_JABBKX010000006.1"/>
</dbReference>
<dbReference type="AlphaFoldDB" id="A0A848EI61"/>